<keyword evidence="2" id="KW-1185">Reference proteome</keyword>
<proteinExistence type="predicted"/>
<dbReference type="STRING" id="1307839.L21SP5_02291"/>
<dbReference type="Gene3D" id="2.40.160.130">
    <property type="entry name" value="Capsule assembly protein Wzi"/>
    <property type="match status" value="1"/>
</dbReference>
<dbReference type="EMBL" id="CP013118">
    <property type="protein sequence ID" value="ALO15923.1"/>
    <property type="molecule type" value="Genomic_DNA"/>
</dbReference>
<protein>
    <recommendedName>
        <fullName evidence="3">Capsule assembly protein Wzi</fullName>
    </recommendedName>
</protein>
<accession>A0A0S2I0N4</accession>
<evidence type="ECO:0000313" key="1">
    <source>
        <dbReference type="EMBL" id="ALO15923.1"/>
    </source>
</evidence>
<dbReference type="Proteomes" id="UP000064893">
    <property type="component" value="Chromosome"/>
</dbReference>
<sequence length="596" mass="68888">MIHNLEMRFTSFIKTFFTFVKYHKSMTMPLISHFKSTLILAGILFSAFTSYGQAIPEHVSNKPIYSYLDELAGEKVIAIHSAVKPYTKQFIYKKLKQAQLADSLLNKRQKKELAFYLNTYQLYNNEPENPYIDEKVNLLQKYSSHSAISSTHLGFVYRDSNFTAEVSPIWGYRYRTNDNGSVDHYWGGAEANVTLGKHLGFWASLRDNSISEILAWPGNFTRQDGGNYKIGNGGRPGGDYSEMRGGVSFAWKWGHVELSKDHVQWGDHQHGPNILDSRAPSFAMIKLHLKPADWFEFDYLHGWLVSEVIDSTLTYTSQYGESRQVFRPKNIAANMYTLHPFKHTSFSVGNAIIYSDLGGAHPAYMIPFLFYKSIDHTLNHKIQNQNSQLFFNASVRAIKHLHLYGSLFVDELSITRLGDEQRHNFLSWKGGAKLQNWPFQNVALSYEFTQTYPLTYKHRVRATTYATNEFGLGHYLGDNSQEHYGAITFRFIPKLRVKMAYWYAFHANEYAYNPEGETRVDEFPVLADKTWQNKTFQLAASYEVWQNMYLKLIFEDSNIKGFDVDEHDAQYYLDLFSPAYYHGAQQTLSFQLNIGF</sequence>
<name>A0A0S2I0N4_9BACT</name>
<dbReference type="PATRIC" id="fig|1307839.3.peg.2410"/>
<gene>
    <name evidence="1" type="ORF">L21SP5_02291</name>
</gene>
<evidence type="ECO:0000313" key="2">
    <source>
        <dbReference type="Proteomes" id="UP000064893"/>
    </source>
</evidence>
<dbReference type="AlphaFoldDB" id="A0A0S2I0N4"/>
<organism evidence="1 2">
    <name type="scientific">Salinivirga cyanobacteriivorans</name>
    <dbReference type="NCBI Taxonomy" id="1307839"/>
    <lineage>
        <taxon>Bacteria</taxon>
        <taxon>Pseudomonadati</taxon>
        <taxon>Bacteroidota</taxon>
        <taxon>Bacteroidia</taxon>
        <taxon>Bacteroidales</taxon>
        <taxon>Salinivirgaceae</taxon>
        <taxon>Salinivirga</taxon>
    </lineage>
</organism>
<reference evidence="1 2" key="1">
    <citation type="submission" date="2015-11" db="EMBL/GenBank/DDBJ databases">
        <title>Description and complete genome sequence of a novel strain predominating in hypersaline microbial mats and representing a new family of the Bacteriodetes phylum.</title>
        <authorList>
            <person name="Spring S."/>
            <person name="Bunk B."/>
            <person name="Sproer C."/>
            <person name="Klenk H.-P."/>
        </authorList>
    </citation>
    <scope>NUCLEOTIDE SEQUENCE [LARGE SCALE GENOMIC DNA]</scope>
    <source>
        <strain evidence="1 2">L21-Spi-D4</strain>
    </source>
</reference>
<evidence type="ECO:0008006" key="3">
    <source>
        <dbReference type="Google" id="ProtNLM"/>
    </source>
</evidence>
<dbReference type="InterPro" id="IPR038636">
    <property type="entry name" value="Wzi_sf"/>
</dbReference>
<dbReference type="KEGG" id="blq:L21SP5_02291"/>